<organism evidence="11 12">
    <name type="scientific">Actinomycetospora succinea</name>
    <dbReference type="NCBI Taxonomy" id="663603"/>
    <lineage>
        <taxon>Bacteria</taxon>
        <taxon>Bacillati</taxon>
        <taxon>Actinomycetota</taxon>
        <taxon>Actinomycetes</taxon>
        <taxon>Pseudonocardiales</taxon>
        <taxon>Pseudonocardiaceae</taxon>
        <taxon>Actinomycetospora</taxon>
    </lineage>
</organism>
<keyword evidence="9" id="KW-1133">Transmembrane helix</keyword>
<dbReference type="InterPro" id="IPR000719">
    <property type="entry name" value="Prot_kinase_dom"/>
</dbReference>
<dbReference type="SMART" id="SM00220">
    <property type="entry name" value="S_TKc"/>
    <property type="match status" value="1"/>
</dbReference>
<dbReference type="InterPro" id="IPR017441">
    <property type="entry name" value="Protein_kinase_ATP_BS"/>
</dbReference>
<gene>
    <name evidence="11" type="ORF">EV188_101181</name>
</gene>
<dbReference type="InterPro" id="IPR008271">
    <property type="entry name" value="Ser/Thr_kinase_AS"/>
</dbReference>
<dbReference type="GO" id="GO:0004674">
    <property type="term" value="F:protein serine/threonine kinase activity"/>
    <property type="evidence" value="ECO:0007669"/>
    <property type="project" value="UniProtKB-KW"/>
</dbReference>
<dbReference type="PROSITE" id="PS00108">
    <property type="entry name" value="PROTEIN_KINASE_ST"/>
    <property type="match status" value="1"/>
</dbReference>
<keyword evidence="3" id="KW-0808">Transferase</keyword>
<dbReference type="CDD" id="cd14014">
    <property type="entry name" value="STKc_PknB_like"/>
    <property type="match status" value="1"/>
</dbReference>
<protein>
    <recommendedName>
        <fullName evidence="1">non-specific serine/threonine protein kinase</fullName>
        <ecNumber evidence="1">2.7.11.1</ecNumber>
    </recommendedName>
</protein>
<feature type="compositionally biased region" description="Acidic residues" evidence="8">
    <location>
        <begin position="481"/>
        <end position="494"/>
    </location>
</feature>
<feature type="compositionally biased region" description="Low complexity" evidence="8">
    <location>
        <begin position="525"/>
        <end position="539"/>
    </location>
</feature>
<accession>A0A4R6VMA5</accession>
<name>A0A4R6VMA5_9PSEU</name>
<comment type="caution">
    <text evidence="11">The sequence shown here is derived from an EMBL/GenBank/DDBJ whole genome shotgun (WGS) entry which is preliminary data.</text>
</comment>
<reference evidence="11 12" key="1">
    <citation type="submission" date="2019-03" db="EMBL/GenBank/DDBJ databases">
        <title>Genomic Encyclopedia of Type Strains, Phase IV (KMG-IV): sequencing the most valuable type-strain genomes for metagenomic binning, comparative biology and taxonomic classification.</title>
        <authorList>
            <person name="Goeker M."/>
        </authorList>
    </citation>
    <scope>NUCLEOTIDE SEQUENCE [LARGE SCALE GENOMIC DNA]</scope>
    <source>
        <strain evidence="11 12">DSM 45775</strain>
    </source>
</reference>
<feature type="compositionally biased region" description="Low complexity" evidence="8">
    <location>
        <begin position="659"/>
        <end position="668"/>
    </location>
</feature>
<dbReference type="RefSeq" id="WP_424922899.1">
    <property type="nucleotide sequence ID" value="NZ_SNYO01000001.1"/>
</dbReference>
<keyword evidence="6 7" id="KW-0067">ATP-binding</keyword>
<evidence type="ECO:0000256" key="5">
    <source>
        <dbReference type="ARBA" id="ARBA00022777"/>
    </source>
</evidence>
<feature type="compositionally biased region" description="Pro residues" evidence="8">
    <location>
        <begin position="702"/>
        <end position="716"/>
    </location>
</feature>
<feature type="compositionally biased region" description="Low complexity" evidence="8">
    <location>
        <begin position="388"/>
        <end position="408"/>
    </location>
</feature>
<dbReference type="PANTHER" id="PTHR43289:SF6">
    <property type="entry name" value="SERINE_THREONINE-PROTEIN KINASE NEKL-3"/>
    <property type="match status" value="1"/>
</dbReference>
<dbReference type="AlphaFoldDB" id="A0A4R6VMA5"/>
<evidence type="ECO:0000256" key="3">
    <source>
        <dbReference type="ARBA" id="ARBA00022679"/>
    </source>
</evidence>
<keyword evidence="9" id="KW-0472">Membrane</keyword>
<feature type="compositionally biased region" description="Low complexity" evidence="8">
    <location>
        <begin position="684"/>
        <end position="701"/>
    </location>
</feature>
<evidence type="ECO:0000256" key="1">
    <source>
        <dbReference type="ARBA" id="ARBA00012513"/>
    </source>
</evidence>
<keyword evidence="4 7" id="KW-0547">Nucleotide-binding</keyword>
<feature type="domain" description="Protein kinase" evidence="10">
    <location>
        <begin position="18"/>
        <end position="275"/>
    </location>
</feature>
<evidence type="ECO:0000256" key="9">
    <source>
        <dbReference type="SAM" id="Phobius"/>
    </source>
</evidence>
<evidence type="ECO:0000313" key="12">
    <source>
        <dbReference type="Proteomes" id="UP000295705"/>
    </source>
</evidence>
<feature type="transmembrane region" description="Helical" evidence="9">
    <location>
        <begin position="720"/>
        <end position="743"/>
    </location>
</feature>
<feature type="compositionally biased region" description="Basic and acidic residues" evidence="8">
    <location>
        <begin position="369"/>
        <end position="379"/>
    </location>
</feature>
<evidence type="ECO:0000259" key="10">
    <source>
        <dbReference type="PROSITE" id="PS50011"/>
    </source>
</evidence>
<keyword evidence="12" id="KW-1185">Reference proteome</keyword>
<feature type="compositionally biased region" description="Acidic residues" evidence="8">
    <location>
        <begin position="540"/>
        <end position="558"/>
    </location>
</feature>
<evidence type="ECO:0000256" key="8">
    <source>
        <dbReference type="SAM" id="MobiDB-lite"/>
    </source>
</evidence>
<dbReference type="PROSITE" id="PS00107">
    <property type="entry name" value="PROTEIN_KINASE_ATP"/>
    <property type="match status" value="1"/>
</dbReference>
<dbReference type="PROSITE" id="PS50011">
    <property type="entry name" value="PROTEIN_KINASE_DOM"/>
    <property type="match status" value="1"/>
</dbReference>
<dbReference type="PANTHER" id="PTHR43289">
    <property type="entry name" value="MITOGEN-ACTIVATED PROTEIN KINASE KINASE KINASE 20-RELATED"/>
    <property type="match status" value="1"/>
</dbReference>
<feature type="compositionally biased region" description="Acidic residues" evidence="8">
    <location>
        <begin position="507"/>
        <end position="522"/>
    </location>
</feature>
<dbReference type="InterPro" id="IPR011009">
    <property type="entry name" value="Kinase-like_dom_sf"/>
</dbReference>
<feature type="compositionally biased region" description="Acidic residues" evidence="8">
    <location>
        <begin position="566"/>
        <end position="585"/>
    </location>
</feature>
<dbReference type="SUPFAM" id="SSF56112">
    <property type="entry name" value="Protein kinase-like (PK-like)"/>
    <property type="match status" value="1"/>
</dbReference>
<evidence type="ECO:0000256" key="4">
    <source>
        <dbReference type="ARBA" id="ARBA00022741"/>
    </source>
</evidence>
<feature type="region of interest" description="Disordered" evidence="8">
    <location>
        <begin position="861"/>
        <end position="880"/>
    </location>
</feature>
<feature type="compositionally biased region" description="Pro residues" evidence="8">
    <location>
        <begin position="332"/>
        <end position="355"/>
    </location>
</feature>
<keyword evidence="5 11" id="KW-0418">Kinase</keyword>
<feature type="compositionally biased region" description="Low complexity" evidence="8">
    <location>
        <begin position="356"/>
        <end position="368"/>
    </location>
</feature>
<feature type="compositionally biased region" description="Acidic residues" evidence="8">
    <location>
        <begin position="456"/>
        <end position="472"/>
    </location>
</feature>
<keyword evidence="2 11" id="KW-0723">Serine/threonine-protein kinase</keyword>
<dbReference type="Gene3D" id="3.40.1000.10">
    <property type="entry name" value="Mog1/PsbP, alpha/beta/alpha sandwich"/>
    <property type="match status" value="1"/>
</dbReference>
<evidence type="ECO:0000313" key="11">
    <source>
        <dbReference type="EMBL" id="TDQ64932.1"/>
    </source>
</evidence>
<dbReference type="Proteomes" id="UP000295705">
    <property type="component" value="Unassembled WGS sequence"/>
</dbReference>
<dbReference type="EC" id="2.7.11.1" evidence="1"/>
<evidence type="ECO:0000256" key="7">
    <source>
        <dbReference type="PROSITE-ProRule" id="PRU10141"/>
    </source>
</evidence>
<dbReference type="EMBL" id="SNYO01000001">
    <property type="protein sequence ID" value="TDQ64932.1"/>
    <property type="molecule type" value="Genomic_DNA"/>
</dbReference>
<feature type="binding site" evidence="7">
    <location>
        <position position="47"/>
    </location>
    <ligand>
        <name>ATP</name>
        <dbReference type="ChEBI" id="CHEBI:30616"/>
    </ligand>
</feature>
<feature type="compositionally biased region" description="Low complexity" evidence="8">
    <location>
        <begin position="418"/>
        <end position="440"/>
    </location>
</feature>
<sequence>MSPAPTDAPGPRRIVGRYRLEHELGRGAMGTVWSAYDEVLHRPVAVKEVRLSSVPVNERAIVRERTLREARATAMLSHPNVVTLYDVVEVASEPYVVMELLPSRSLASYIGERGRLTQPEAAEIGSAVASALTTAHRAGITHRDVKPGNVLIGENGQIKLTDFGIARNAAEQSMTQTGTVLGSPPYIAPEVAMGRAVGPAADLWGLGATLFACLEGRPPYDAGDPVGTVTEVVHGDVPVPAGRGPVVDVIRGLMVKDPALRMPLAAVRRRLRPLLSDPEGPVLAVSSAPRTAAFRVPRPGPASDAAGLIPSSSSPSSSRGPTGTLADGTPAPATPPATPPPAEQPPRPRPSPAPRTGPEVPAAEAPAAPEKDAPPKEAPEEAEEPAVEDAGVSEQAAPEKAAAETTAPETDEASSGEVAGAAVAAAAAVGAAGAAGAAAATDDEADEKPATGESATSDDETEKPGESDEAEAPADSPTGEAADDATDDEADDEADAKPATGESAVADGEDAVESASEASDDAADAKPATGASAVAAAEEPAAEEPGEEPAAEDEADEKADEKAEEKADDEAEADAPAADEPDEAASDEKPEPDAAANGTSNGTGNGRGPTSPPKNPPTPPKPVPPPADAETTMVGPRVSTSEDVTRTVRRPPLPPRAAPPAAARWTPPGGAPAPGWRPAPPRPATSGLGAAGTQGQLASDPGPLPFTPTPRPPAPRRSPWVVAAVVALLVLMAAIGAVGAYALTRSLAGQGATSTVLTPSGPEVAGTVLIAHADTDERYSGTGLGFSALVPAGWQQFRLEQAGGDITVRFVSPDATRELRIDRVAGFYPAQKAADYLALLSRPASLGVDGSSVGPVENVGSAAPGAEPSQQTVYRTTSGPDDRTTWARLVPSGNDLWVVRLTAPSADPVGAPDQFRAVADSFAVPPPEAPPR</sequence>
<proteinExistence type="predicted"/>
<feature type="compositionally biased region" description="Low complexity" evidence="8">
    <location>
        <begin position="310"/>
        <end position="331"/>
    </location>
</feature>
<evidence type="ECO:0000256" key="6">
    <source>
        <dbReference type="ARBA" id="ARBA00022840"/>
    </source>
</evidence>
<dbReference type="Gene3D" id="1.10.510.10">
    <property type="entry name" value="Transferase(Phosphotransferase) domain 1"/>
    <property type="match status" value="1"/>
</dbReference>
<dbReference type="Pfam" id="PF00069">
    <property type="entry name" value="Pkinase"/>
    <property type="match status" value="1"/>
</dbReference>
<feature type="region of interest" description="Disordered" evidence="8">
    <location>
        <begin position="293"/>
        <end position="716"/>
    </location>
</feature>
<feature type="compositionally biased region" description="Pro residues" evidence="8">
    <location>
        <begin position="669"/>
        <end position="683"/>
    </location>
</feature>
<evidence type="ECO:0000256" key="2">
    <source>
        <dbReference type="ARBA" id="ARBA00022527"/>
    </source>
</evidence>
<feature type="compositionally biased region" description="Polar residues" evidence="8">
    <location>
        <begin position="868"/>
        <end position="879"/>
    </location>
</feature>
<feature type="compositionally biased region" description="Pro residues" evidence="8">
    <location>
        <begin position="610"/>
        <end position="627"/>
    </location>
</feature>
<dbReference type="GO" id="GO:0005524">
    <property type="term" value="F:ATP binding"/>
    <property type="evidence" value="ECO:0007669"/>
    <property type="project" value="UniProtKB-UniRule"/>
</dbReference>
<keyword evidence="9" id="KW-0812">Transmembrane</keyword>